<proteinExistence type="predicted"/>
<sequence length="420" mass="44980">MGKERMLITGGHALEGEVRVSGGKNTAVAVIPATLLSDEPCTIENLPDIEDVHALADILTELGAKVDYEPGRCMRVDPRPADGTEVSYHNAQRLRASYYLLGALLGRNGKAKVPTPGGCEIGSRPVDQHLKGFRSIGAEAEEIGGMLTAEGPLTGGDVFFDMVTVGATVNVMLAAVKAKGQTFIYNAAKEPHIVDLANFLNSMGAKIKGAGTDIIRIRGVQRLHGSTYAVIPDQIETGTLMIAAAATGGDVIIDGCIPTHMDALSAKLLEMGVKVTDGDDAIRVHVVGPRRAINVKTQVYPGFPTDLQQPMSALLTTAKGTSLVTETIFEQRFRHLDEIRRMGAHVRVMDRTAIIEGVPELYGAPMTASDLRAGAALIVAALMARGTSEIYEPHYIDRGYEHIEDKLRSLGADIRREPVL</sequence>
<comment type="caution">
    <text evidence="1">The sequence shown here is derived from an EMBL/GenBank/DDBJ whole genome shotgun (WGS) entry which is preliminary data.</text>
</comment>
<evidence type="ECO:0000313" key="2">
    <source>
        <dbReference type="Proteomes" id="UP000192328"/>
    </source>
</evidence>
<dbReference type="EMBL" id="FWXZ01000009">
    <property type="protein sequence ID" value="SMC90803.1"/>
    <property type="molecule type" value="Genomic_DNA"/>
</dbReference>
<keyword evidence="2" id="KW-1185">Reference proteome</keyword>
<accession>A0AC61PQA5</accession>
<evidence type="ECO:0000313" key="1">
    <source>
        <dbReference type="EMBL" id="SMC90803.1"/>
    </source>
</evidence>
<dbReference type="Proteomes" id="UP000192328">
    <property type="component" value="Unassembled WGS sequence"/>
</dbReference>
<gene>
    <name evidence="1" type="ORF">SAMN06297397_3082</name>
</gene>
<reference evidence="1" key="1">
    <citation type="submission" date="2017-04" db="EMBL/GenBank/DDBJ databases">
        <authorList>
            <person name="Varghese N."/>
            <person name="Submissions S."/>
        </authorList>
    </citation>
    <scope>NUCLEOTIDE SEQUENCE</scope>
    <source>
        <strain evidence="1">WTE2008</strain>
    </source>
</reference>
<organism evidence="1 2">
    <name type="scientific">Aristaeella lactis</name>
    <dbReference type="NCBI Taxonomy" id="3046383"/>
    <lineage>
        <taxon>Bacteria</taxon>
        <taxon>Bacillati</taxon>
        <taxon>Bacillota</taxon>
        <taxon>Clostridia</taxon>
        <taxon>Eubacteriales</taxon>
        <taxon>Aristaeellaceae</taxon>
        <taxon>Aristaeella</taxon>
    </lineage>
</organism>
<protein>
    <submittedName>
        <fullName evidence="1">UDP-N-acetylglucosamine 1-carboxyvinyltransferase</fullName>
    </submittedName>
</protein>
<name>A0AC61PQA5_9FIRM</name>